<protein>
    <submittedName>
        <fullName evidence="1">Uncharacterized protein</fullName>
    </submittedName>
</protein>
<gene>
    <name evidence="1" type="ORF">HYALB_00009501</name>
</gene>
<reference evidence="1" key="1">
    <citation type="submission" date="2021-07" db="EMBL/GenBank/DDBJ databases">
        <authorList>
            <person name="Durling M."/>
        </authorList>
    </citation>
    <scope>NUCLEOTIDE SEQUENCE</scope>
</reference>
<accession>A0A9N9LM13</accession>
<evidence type="ECO:0000313" key="2">
    <source>
        <dbReference type="Proteomes" id="UP000701801"/>
    </source>
</evidence>
<comment type="caution">
    <text evidence="1">The sequence shown here is derived from an EMBL/GenBank/DDBJ whole genome shotgun (WGS) entry which is preliminary data.</text>
</comment>
<dbReference type="AlphaFoldDB" id="A0A9N9LM13"/>
<sequence>MVHSPSIIRCAIAIIPRDVKFCIAEGTNESRRWGVLCEMGSAVGYPFLVEFRSKLHLAAQEGKLAGQVIAAIIVAHRIGFSGALDREEALSASVFEKTDDAVVEAEDLLLTEEAEEVGWVLAAG</sequence>
<organism evidence="1 2">
    <name type="scientific">Hymenoscyphus albidus</name>
    <dbReference type="NCBI Taxonomy" id="595503"/>
    <lineage>
        <taxon>Eukaryota</taxon>
        <taxon>Fungi</taxon>
        <taxon>Dikarya</taxon>
        <taxon>Ascomycota</taxon>
        <taxon>Pezizomycotina</taxon>
        <taxon>Leotiomycetes</taxon>
        <taxon>Helotiales</taxon>
        <taxon>Helotiaceae</taxon>
        <taxon>Hymenoscyphus</taxon>
    </lineage>
</organism>
<keyword evidence="2" id="KW-1185">Reference proteome</keyword>
<dbReference type="EMBL" id="CAJVRM010000165">
    <property type="protein sequence ID" value="CAG8976188.1"/>
    <property type="molecule type" value="Genomic_DNA"/>
</dbReference>
<name>A0A9N9LM13_9HELO</name>
<proteinExistence type="predicted"/>
<evidence type="ECO:0000313" key="1">
    <source>
        <dbReference type="EMBL" id="CAG8976188.1"/>
    </source>
</evidence>
<dbReference type="Proteomes" id="UP000701801">
    <property type="component" value="Unassembled WGS sequence"/>
</dbReference>